<protein>
    <submittedName>
        <fullName evidence="1">Uncharacterized protein</fullName>
    </submittedName>
</protein>
<sequence>MPKIESKGSPVSEDTVKLLRTQNCTVYYEKSVTKNMGDFNSAKITVGVTLPIDPSKEEVVAIRSTLRVGDNIVTREIEKQVDELLESE</sequence>
<name>A0A8S5SAB2_9CAUD</name>
<dbReference type="EMBL" id="BK032557">
    <property type="protein sequence ID" value="DAF47634.1"/>
    <property type="molecule type" value="Genomic_DNA"/>
</dbReference>
<accession>A0A8S5SAB2</accession>
<evidence type="ECO:0000313" key="1">
    <source>
        <dbReference type="EMBL" id="DAF47634.1"/>
    </source>
</evidence>
<organism evidence="1">
    <name type="scientific">Myoviridae sp. ctByu2</name>
    <dbReference type="NCBI Taxonomy" id="2827668"/>
    <lineage>
        <taxon>Viruses</taxon>
        <taxon>Duplodnaviria</taxon>
        <taxon>Heunggongvirae</taxon>
        <taxon>Uroviricota</taxon>
        <taxon>Caudoviricetes</taxon>
    </lineage>
</organism>
<proteinExistence type="predicted"/>
<reference evidence="1" key="1">
    <citation type="journal article" date="2021" name="Proc. Natl. Acad. Sci. U.S.A.">
        <title>A Catalog of Tens of Thousands of Viruses from Human Metagenomes Reveals Hidden Associations with Chronic Diseases.</title>
        <authorList>
            <person name="Tisza M.J."/>
            <person name="Buck C.B."/>
        </authorList>
    </citation>
    <scope>NUCLEOTIDE SEQUENCE</scope>
    <source>
        <strain evidence="1">CtByu2</strain>
    </source>
</reference>